<proteinExistence type="predicted"/>
<evidence type="ECO:0000313" key="2">
    <source>
        <dbReference type="EMBL" id="GJM53020.1"/>
    </source>
</evidence>
<dbReference type="RefSeq" id="WP_264846311.1">
    <property type="nucleotide sequence ID" value="NZ_BPMA01000020.1"/>
</dbReference>
<dbReference type="Proteomes" id="UP001208692">
    <property type="component" value="Unassembled WGS sequence"/>
</dbReference>
<name>A0AAV5AYY3_9FLAO</name>
<dbReference type="EMBL" id="BQKB01000024">
    <property type="protein sequence ID" value="GJM53020.1"/>
    <property type="molecule type" value="Genomic_DNA"/>
</dbReference>
<dbReference type="AlphaFoldDB" id="A0AAV5AYY3"/>
<protein>
    <submittedName>
        <fullName evidence="1">Uncharacterized protein</fullName>
    </submittedName>
</protein>
<evidence type="ECO:0000313" key="3">
    <source>
        <dbReference type="Proteomes" id="UP001207736"/>
    </source>
</evidence>
<evidence type="ECO:0000313" key="1">
    <source>
        <dbReference type="EMBL" id="GJM51226.1"/>
    </source>
</evidence>
<keyword evidence="4" id="KW-1185">Reference proteome</keyword>
<sequence>MEAKKYYISERFFTKDELKSFEQKHGYKVTEIHYMCIHGEIDFSEPKEKEFLMREGFPKILARFFA</sequence>
<accession>A0AAV5AYY3</accession>
<organism evidence="1 3">
    <name type="scientific">Capnocytophaga catalasegens</name>
    <dbReference type="NCBI Taxonomy" id="1004260"/>
    <lineage>
        <taxon>Bacteria</taxon>
        <taxon>Pseudomonadati</taxon>
        <taxon>Bacteroidota</taxon>
        <taxon>Flavobacteriia</taxon>
        <taxon>Flavobacteriales</taxon>
        <taxon>Flavobacteriaceae</taxon>
        <taxon>Capnocytophaga</taxon>
    </lineage>
</organism>
<gene>
    <name evidence="1" type="ORF">RCZ15_21990</name>
    <name evidence="2" type="ORF">RCZ16_13370</name>
</gene>
<dbReference type="EMBL" id="BQKA01000044">
    <property type="protein sequence ID" value="GJM51226.1"/>
    <property type="molecule type" value="Genomic_DNA"/>
</dbReference>
<comment type="caution">
    <text evidence="1">The sequence shown here is derived from an EMBL/GenBank/DDBJ whole genome shotgun (WGS) entry which is preliminary data.</text>
</comment>
<reference evidence="1 4" key="1">
    <citation type="submission" date="2021-11" db="EMBL/GenBank/DDBJ databases">
        <title>Draft genome sequence of Capnocytophaga sp. strain KC07075 isolated from cat oral cavity.</title>
        <authorList>
            <person name="Suzuki M."/>
            <person name="Imaoka K."/>
            <person name="Kimura M."/>
            <person name="Morikawa S."/>
            <person name="Maeda K."/>
        </authorList>
    </citation>
    <scope>NUCLEOTIDE SEQUENCE</scope>
    <source>
        <strain evidence="1">KC07075</strain>
        <strain evidence="2 4">KC07079</strain>
    </source>
</reference>
<dbReference type="Proteomes" id="UP001207736">
    <property type="component" value="Unassembled WGS sequence"/>
</dbReference>
<evidence type="ECO:0000313" key="4">
    <source>
        <dbReference type="Proteomes" id="UP001208692"/>
    </source>
</evidence>